<keyword evidence="7 12" id="KW-0560">Oxidoreductase</keyword>
<name>A0A4R8M3B7_9BACT</name>
<comment type="pathway">
    <text evidence="10">Amino-acid biosynthesis; L-methionine biosynthesis via de novo pathway.</text>
</comment>
<protein>
    <recommendedName>
        <fullName evidence="12">Methylenetetrahydrofolate reductase</fullName>
        <ecNumber evidence="12">1.5.1.54</ecNumber>
    </recommendedName>
</protein>
<evidence type="ECO:0000256" key="10">
    <source>
        <dbReference type="ARBA" id="ARBA00034478"/>
    </source>
</evidence>
<dbReference type="Proteomes" id="UP000295066">
    <property type="component" value="Unassembled WGS sequence"/>
</dbReference>
<comment type="pathway">
    <text evidence="2 12">One-carbon metabolism; tetrahydrofolate interconversion.</text>
</comment>
<comment type="similarity">
    <text evidence="3 12">Belongs to the methylenetetrahydrofolate reductase family.</text>
</comment>
<dbReference type="UniPathway" id="UPA00193"/>
<dbReference type="GO" id="GO:0071949">
    <property type="term" value="F:FAD binding"/>
    <property type="evidence" value="ECO:0007669"/>
    <property type="project" value="TreeGrafter"/>
</dbReference>
<keyword evidence="9" id="KW-0486">Methionine biosynthesis</keyword>
<dbReference type="Gene3D" id="3.20.20.220">
    <property type="match status" value="1"/>
</dbReference>
<evidence type="ECO:0000256" key="6">
    <source>
        <dbReference type="ARBA" id="ARBA00022827"/>
    </source>
</evidence>
<dbReference type="GO" id="GO:0005829">
    <property type="term" value="C:cytosol"/>
    <property type="evidence" value="ECO:0007669"/>
    <property type="project" value="InterPro"/>
</dbReference>
<dbReference type="GO" id="GO:0106312">
    <property type="term" value="F:methylenetetrahydrofolate reductase (NADH) activity"/>
    <property type="evidence" value="ECO:0007669"/>
    <property type="project" value="UniProtKB-EC"/>
</dbReference>
<reference evidence="13 14" key="1">
    <citation type="submission" date="2019-03" db="EMBL/GenBank/DDBJ databases">
        <title>Genomic Encyclopedia of Type Strains, Phase IV (KMG-IV): sequencing the most valuable type-strain genomes for metagenomic binning, comparative biology and taxonomic classification.</title>
        <authorList>
            <person name="Goeker M."/>
        </authorList>
    </citation>
    <scope>NUCLEOTIDE SEQUENCE [LARGE SCALE GENOMIC DNA]</scope>
    <source>
        <strain evidence="13 14">DSM 25964</strain>
    </source>
</reference>
<comment type="cofactor">
    <cofactor evidence="1 12">
        <name>FAD</name>
        <dbReference type="ChEBI" id="CHEBI:57692"/>
    </cofactor>
</comment>
<dbReference type="SUPFAM" id="SSF51730">
    <property type="entry name" value="FAD-linked oxidoreductase"/>
    <property type="match status" value="1"/>
</dbReference>
<dbReference type="InterPro" id="IPR029041">
    <property type="entry name" value="FAD-linked_oxidoreductase-like"/>
</dbReference>
<dbReference type="PANTHER" id="PTHR45754">
    <property type="entry name" value="METHYLENETETRAHYDROFOLATE REDUCTASE"/>
    <property type="match status" value="1"/>
</dbReference>
<comment type="catalytic activity">
    <reaction evidence="11">
        <text>(6S)-5-methyl-5,6,7,8-tetrahydrofolate + NAD(+) = (6R)-5,10-methylene-5,6,7,8-tetrahydrofolate + NADH + H(+)</text>
        <dbReference type="Rhea" id="RHEA:19821"/>
        <dbReference type="ChEBI" id="CHEBI:15378"/>
        <dbReference type="ChEBI" id="CHEBI:15636"/>
        <dbReference type="ChEBI" id="CHEBI:18608"/>
        <dbReference type="ChEBI" id="CHEBI:57540"/>
        <dbReference type="ChEBI" id="CHEBI:57945"/>
        <dbReference type="EC" id="1.5.1.54"/>
    </reaction>
    <physiologicalReaction direction="right-to-left" evidence="11">
        <dbReference type="Rhea" id="RHEA:19823"/>
    </physiologicalReaction>
</comment>
<sequence>MFIRDILGRTRPAVSFEIFPPKPETPLETIFDTIAALRKLSPDFISVTYGAGGSSRERTGEIASAVQNRWGLTSLAHLTCMGSAPSEIEGVMEKLEQEGVSNILALRGDPRPGEERADSPFRYAADLIRHVRKGHFRDFSIGAAAYPEGHPECASPEEDLRHLREKTDAGADFLITQLFFDNETFFRFMENVRAAGIAVPVLAGIMPVLNTRQIGRIVSLCGASIPPKFARIMSRYEHSPTALAEAGIAYATEQIIDLLSWGAEGIHLYTMNRPDVAERIMGSLSSVRDTLTGN</sequence>
<keyword evidence="4" id="KW-0028">Amino-acid biosynthesis</keyword>
<accession>A0A4R8M3B7</accession>
<dbReference type="Pfam" id="PF02219">
    <property type="entry name" value="MTHFR"/>
    <property type="match status" value="1"/>
</dbReference>
<dbReference type="NCBIfam" id="TIGR00676">
    <property type="entry name" value="fadh2"/>
    <property type="match status" value="1"/>
</dbReference>
<evidence type="ECO:0000313" key="13">
    <source>
        <dbReference type="EMBL" id="TDY59484.1"/>
    </source>
</evidence>
<evidence type="ECO:0000256" key="4">
    <source>
        <dbReference type="ARBA" id="ARBA00022605"/>
    </source>
</evidence>
<evidence type="ECO:0000256" key="2">
    <source>
        <dbReference type="ARBA" id="ARBA00004777"/>
    </source>
</evidence>
<keyword evidence="5 12" id="KW-0285">Flavoprotein</keyword>
<evidence type="ECO:0000256" key="1">
    <source>
        <dbReference type="ARBA" id="ARBA00001974"/>
    </source>
</evidence>
<evidence type="ECO:0000256" key="9">
    <source>
        <dbReference type="ARBA" id="ARBA00023167"/>
    </source>
</evidence>
<dbReference type="InterPro" id="IPR003171">
    <property type="entry name" value="Mehydrof_redctse-like"/>
</dbReference>
<evidence type="ECO:0000256" key="12">
    <source>
        <dbReference type="RuleBase" id="RU003862"/>
    </source>
</evidence>
<keyword evidence="8" id="KW-0520">NAD</keyword>
<evidence type="ECO:0000256" key="11">
    <source>
        <dbReference type="ARBA" id="ARBA00048628"/>
    </source>
</evidence>
<dbReference type="EMBL" id="SORI01000013">
    <property type="protein sequence ID" value="TDY59484.1"/>
    <property type="molecule type" value="Genomic_DNA"/>
</dbReference>
<proteinExistence type="inferred from homology"/>
<evidence type="ECO:0000256" key="3">
    <source>
        <dbReference type="ARBA" id="ARBA00006743"/>
    </source>
</evidence>
<keyword evidence="14" id="KW-1185">Reference proteome</keyword>
<dbReference type="AlphaFoldDB" id="A0A4R8M3B7"/>
<evidence type="ECO:0000313" key="14">
    <source>
        <dbReference type="Proteomes" id="UP000295066"/>
    </source>
</evidence>
<evidence type="ECO:0000256" key="8">
    <source>
        <dbReference type="ARBA" id="ARBA00023027"/>
    </source>
</evidence>
<dbReference type="InterPro" id="IPR004620">
    <property type="entry name" value="MTHF_reductase_bac"/>
</dbReference>
<dbReference type="CDD" id="cd00537">
    <property type="entry name" value="MTHFR"/>
    <property type="match status" value="1"/>
</dbReference>
<dbReference type="PANTHER" id="PTHR45754:SF3">
    <property type="entry name" value="METHYLENETETRAHYDROFOLATE REDUCTASE (NADPH)"/>
    <property type="match status" value="1"/>
</dbReference>
<dbReference type="GO" id="GO:0009086">
    <property type="term" value="P:methionine biosynthetic process"/>
    <property type="evidence" value="ECO:0007669"/>
    <property type="project" value="UniProtKB-KW"/>
</dbReference>
<evidence type="ECO:0000256" key="5">
    <source>
        <dbReference type="ARBA" id="ARBA00022630"/>
    </source>
</evidence>
<dbReference type="OrthoDB" id="9812555at2"/>
<comment type="caution">
    <text evidence="13">The sequence shown here is derived from an EMBL/GenBank/DDBJ whole genome shotgun (WGS) entry which is preliminary data.</text>
</comment>
<keyword evidence="6 12" id="KW-0274">FAD</keyword>
<organism evidence="13 14">
    <name type="scientific">Aminivibrio pyruvatiphilus</name>
    <dbReference type="NCBI Taxonomy" id="1005740"/>
    <lineage>
        <taxon>Bacteria</taxon>
        <taxon>Thermotogati</taxon>
        <taxon>Synergistota</taxon>
        <taxon>Synergistia</taxon>
        <taxon>Synergistales</taxon>
        <taxon>Aminobacteriaceae</taxon>
        <taxon>Aminivibrio</taxon>
    </lineage>
</organism>
<evidence type="ECO:0000256" key="7">
    <source>
        <dbReference type="ARBA" id="ARBA00023002"/>
    </source>
</evidence>
<dbReference type="GO" id="GO:0035999">
    <property type="term" value="P:tetrahydrofolate interconversion"/>
    <property type="evidence" value="ECO:0007669"/>
    <property type="project" value="UniProtKB-UniPathway"/>
</dbReference>
<dbReference type="EC" id="1.5.1.54" evidence="12"/>
<gene>
    <name evidence="13" type="ORF">C8D99_11362</name>
</gene>